<sequence length="147" mass="17393">MRSRFLTVFFMLDAILNLVCGIVLFVHPRWFYWNVHYREMTPELEWVGRTISTYFILAGTTMAYASRCQDVVMRRRLMRAYIVAGLIHFPTTIWRGFAEHWTHTGPVLATAISDLIVIGPYIWFSFIQPEWIMEQQRYARVSQIGQP</sequence>
<evidence type="ECO:0000313" key="2">
    <source>
        <dbReference type="EMBL" id="PRP84282.1"/>
    </source>
</evidence>
<evidence type="ECO:0000313" key="3">
    <source>
        <dbReference type="Proteomes" id="UP000241769"/>
    </source>
</evidence>
<name>A0A2P6NK15_9EUKA</name>
<dbReference type="AlphaFoldDB" id="A0A2P6NK15"/>
<feature type="transmembrane region" description="Helical" evidence="1">
    <location>
        <begin position="5"/>
        <end position="26"/>
    </location>
</feature>
<keyword evidence="3" id="KW-1185">Reference proteome</keyword>
<keyword evidence="1" id="KW-0812">Transmembrane</keyword>
<feature type="transmembrane region" description="Helical" evidence="1">
    <location>
        <begin position="77"/>
        <end position="95"/>
    </location>
</feature>
<feature type="transmembrane region" description="Helical" evidence="1">
    <location>
        <begin position="46"/>
        <end position="65"/>
    </location>
</feature>
<organism evidence="2 3">
    <name type="scientific">Planoprotostelium fungivorum</name>
    <dbReference type="NCBI Taxonomy" id="1890364"/>
    <lineage>
        <taxon>Eukaryota</taxon>
        <taxon>Amoebozoa</taxon>
        <taxon>Evosea</taxon>
        <taxon>Variosea</taxon>
        <taxon>Cavosteliida</taxon>
        <taxon>Cavosteliaceae</taxon>
        <taxon>Planoprotostelium</taxon>
    </lineage>
</organism>
<keyword evidence="1" id="KW-1133">Transmembrane helix</keyword>
<dbReference type="Proteomes" id="UP000241769">
    <property type="component" value="Unassembled WGS sequence"/>
</dbReference>
<comment type="caution">
    <text evidence="2">The sequence shown here is derived from an EMBL/GenBank/DDBJ whole genome shotgun (WGS) entry which is preliminary data.</text>
</comment>
<dbReference type="OrthoDB" id="10588422at2759"/>
<accession>A0A2P6NK15</accession>
<gene>
    <name evidence="2" type="ORF">PROFUN_08302</name>
</gene>
<dbReference type="InParanoid" id="A0A2P6NK15"/>
<feature type="transmembrane region" description="Helical" evidence="1">
    <location>
        <begin position="107"/>
        <end position="127"/>
    </location>
</feature>
<proteinExistence type="predicted"/>
<reference evidence="2 3" key="1">
    <citation type="journal article" date="2018" name="Genome Biol. Evol.">
        <title>Multiple Roots of Fruiting Body Formation in Amoebozoa.</title>
        <authorList>
            <person name="Hillmann F."/>
            <person name="Forbes G."/>
            <person name="Novohradska S."/>
            <person name="Ferling I."/>
            <person name="Riege K."/>
            <person name="Groth M."/>
            <person name="Westermann M."/>
            <person name="Marz M."/>
            <person name="Spaller T."/>
            <person name="Winckler T."/>
            <person name="Schaap P."/>
            <person name="Glockner G."/>
        </authorList>
    </citation>
    <scope>NUCLEOTIDE SEQUENCE [LARGE SCALE GENOMIC DNA]</scope>
    <source>
        <strain evidence="2 3">Jena</strain>
    </source>
</reference>
<protein>
    <submittedName>
        <fullName evidence="2">Uncharacterized protein</fullName>
    </submittedName>
</protein>
<keyword evidence="1" id="KW-0472">Membrane</keyword>
<dbReference type="EMBL" id="MDYQ01000066">
    <property type="protein sequence ID" value="PRP84282.1"/>
    <property type="molecule type" value="Genomic_DNA"/>
</dbReference>
<evidence type="ECO:0000256" key="1">
    <source>
        <dbReference type="SAM" id="Phobius"/>
    </source>
</evidence>